<keyword evidence="4" id="KW-0067">ATP-binding</keyword>
<dbReference type="RefSeq" id="WP_344658488.1">
    <property type="nucleotide sequence ID" value="NZ_BAAAQM010000021.1"/>
</dbReference>
<keyword evidence="2" id="KW-0479">Metal-binding</keyword>
<dbReference type="EMBL" id="BAAAQM010000021">
    <property type="protein sequence ID" value="GAA1975154.1"/>
    <property type="molecule type" value="Genomic_DNA"/>
</dbReference>
<evidence type="ECO:0000256" key="5">
    <source>
        <dbReference type="ARBA" id="ARBA00022842"/>
    </source>
</evidence>
<sequence>MRRVECRPRDGWQKAVESQGLVFPTTVKEDGSVVPYWYESAHYALTMDEVDALEDTTAELHAMCLAAAEHIVARDRFADLGITDPVVVRAIRESWAAQPPTLYSRFDLRYDGDDGRTAKLLEYNADTPTMLLESAICQWYWLQDTRPELDQWNSLHERLVEAWQRMRVRLAHGPVHFVFAESDETGEDFMTSAYVAETAEQAGLTPIQLPIEQVGWHAASKWFVDLDQTRIRTVFKLYPWEWLVIEDFGPLAIETLDRTQWVEPIWKMLLSNKALLAILWELYPEHPNLLPAYLDGPRDLKDYVAKPLLGREGASIKIVTGGEHFEQPGDYGEEGYVYQAFSPLPSFPGSDGGGRAVLGSWLVAGEPAGLGIRESDGLVTDTYARFVPHVIDG</sequence>
<reference evidence="7 8" key="1">
    <citation type="journal article" date="2019" name="Int. J. Syst. Evol. Microbiol.">
        <title>The Global Catalogue of Microorganisms (GCM) 10K type strain sequencing project: providing services to taxonomists for standard genome sequencing and annotation.</title>
        <authorList>
            <consortium name="The Broad Institute Genomics Platform"/>
            <consortium name="The Broad Institute Genome Sequencing Center for Infectious Disease"/>
            <person name="Wu L."/>
            <person name="Ma J."/>
        </authorList>
    </citation>
    <scope>NUCLEOTIDE SEQUENCE [LARGE SCALE GENOMIC DNA]</scope>
    <source>
        <strain evidence="7 8">JCM 16013</strain>
    </source>
</reference>
<comment type="caution">
    <text evidence="7">The sequence shown here is derived from an EMBL/GenBank/DDBJ whole genome shotgun (WGS) entry which is preliminary data.</text>
</comment>
<gene>
    <name evidence="7" type="ORF">GCM10009838_39080</name>
</gene>
<dbReference type="Proteomes" id="UP001499854">
    <property type="component" value="Unassembled WGS sequence"/>
</dbReference>
<organism evidence="7 8">
    <name type="scientific">Catenulispora subtropica</name>
    <dbReference type="NCBI Taxonomy" id="450798"/>
    <lineage>
        <taxon>Bacteria</taxon>
        <taxon>Bacillati</taxon>
        <taxon>Actinomycetota</taxon>
        <taxon>Actinomycetes</taxon>
        <taxon>Catenulisporales</taxon>
        <taxon>Catenulisporaceae</taxon>
        <taxon>Catenulispora</taxon>
    </lineage>
</organism>
<evidence type="ECO:0000256" key="2">
    <source>
        <dbReference type="ARBA" id="ARBA00022723"/>
    </source>
</evidence>
<evidence type="ECO:0000256" key="4">
    <source>
        <dbReference type="ARBA" id="ARBA00022840"/>
    </source>
</evidence>
<keyword evidence="8" id="KW-1185">Reference proteome</keyword>
<evidence type="ECO:0000256" key="3">
    <source>
        <dbReference type="ARBA" id="ARBA00022741"/>
    </source>
</evidence>
<dbReference type="SUPFAM" id="SSF52440">
    <property type="entry name" value="PreATP-grasp domain"/>
    <property type="match status" value="1"/>
</dbReference>
<evidence type="ECO:0000259" key="6">
    <source>
        <dbReference type="Pfam" id="PF03738"/>
    </source>
</evidence>
<keyword evidence="3" id="KW-0547">Nucleotide-binding</keyword>
<dbReference type="SUPFAM" id="SSF56059">
    <property type="entry name" value="Glutathione synthetase ATP-binding domain-like"/>
    <property type="match status" value="1"/>
</dbReference>
<accession>A0ABN2RV64</accession>
<keyword evidence="1" id="KW-0436">Ligase</keyword>
<feature type="domain" description="Glutathionylspermidine synthase pre-ATP-grasp-like" evidence="6">
    <location>
        <begin position="12"/>
        <end position="391"/>
    </location>
</feature>
<evidence type="ECO:0000256" key="1">
    <source>
        <dbReference type="ARBA" id="ARBA00022598"/>
    </source>
</evidence>
<dbReference type="InterPro" id="IPR005494">
    <property type="entry name" value="GSPS_pre-ATP-grasp-like_dom"/>
</dbReference>
<protein>
    <submittedName>
        <fullName evidence="7">Glutathionylspermidine synthase family protein</fullName>
    </submittedName>
</protein>
<dbReference type="Gene3D" id="3.30.1490.330">
    <property type="match status" value="1"/>
</dbReference>
<proteinExistence type="predicted"/>
<name>A0ABN2RV64_9ACTN</name>
<evidence type="ECO:0000313" key="7">
    <source>
        <dbReference type="EMBL" id="GAA1975154.1"/>
    </source>
</evidence>
<dbReference type="InterPro" id="IPR016185">
    <property type="entry name" value="PreATP-grasp_dom_sf"/>
</dbReference>
<evidence type="ECO:0000313" key="8">
    <source>
        <dbReference type="Proteomes" id="UP001499854"/>
    </source>
</evidence>
<keyword evidence="5" id="KW-0460">Magnesium</keyword>
<dbReference type="Pfam" id="PF03738">
    <property type="entry name" value="GSP_synth"/>
    <property type="match status" value="1"/>
</dbReference>